<gene>
    <name evidence="3" type="ORF">Tco_0937833</name>
</gene>
<reference evidence="3" key="2">
    <citation type="submission" date="2022-01" db="EMBL/GenBank/DDBJ databases">
        <authorList>
            <person name="Yamashiro T."/>
            <person name="Shiraishi A."/>
            <person name="Satake H."/>
            <person name="Nakayama K."/>
        </authorList>
    </citation>
    <scope>NUCLEOTIDE SEQUENCE</scope>
</reference>
<protein>
    <recommendedName>
        <fullName evidence="2">Zinc finger PMZ-type domain-containing protein</fullName>
    </recommendedName>
</protein>
<organism evidence="3 4">
    <name type="scientific">Tanacetum coccineum</name>
    <dbReference type="NCBI Taxonomy" id="301880"/>
    <lineage>
        <taxon>Eukaryota</taxon>
        <taxon>Viridiplantae</taxon>
        <taxon>Streptophyta</taxon>
        <taxon>Embryophyta</taxon>
        <taxon>Tracheophyta</taxon>
        <taxon>Spermatophyta</taxon>
        <taxon>Magnoliopsida</taxon>
        <taxon>eudicotyledons</taxon>
        <taxon>Gunneridae</taxon>
        <taxon>Pentapetalae</taxon>
        <taxon>asterids</taxon>
        <taxon>campanulids</taxon>
        <taxon>Asterales</taxon>
        <taxon>Asteraceae</taxon>
        <taxon>Asteroideae</taxon>
        <taxon>Anthemideae</taxon>
        <taxon>Anthemidinae</taxon>
        <taxon>Tanacetum</taxon>
    </lineage>
</organism>
<dbReference type="SMART" id="SM00575">
    <property type="entry name" value="ZnF_PMZ"/>
    <property type="match status" value="1"/>
</dbReference>
<proteinExistence type="predicted"/>
<evidence type="ECO:0000259" key="2">
    <source>
        <dbReference type="SMART" id="SM00575"/>
    </source>
</evidence>
<feature type="domain" description="Zinc finger PMZ-type" evidence="2">
    <location>
        <begin position="100"/>
        <end position="127"/>
    </location>
</feature>
<feature type="compositionally biased region" description="Low complexity" evidence="1">
    <location>
        <begin position="233"/>
        <end position="258"/>
    </location>
</feature>
<feature type="compositionally biased region" description="Acidic residues" evidence="1">
    <location>
        <begin position="294"/>
        <end position="304"/>
    </location>
</feature>
<feature type="region of interest" description="Disordered" evidence="1">
    <location>
        <begin position="126"/>
        <end position="334"/>
    </location>
</feature>
<dbReference type="EMBL" id="BQNB010015266">
    <property type="protein sequence ID" value="GJT37968.1"/>
    <property type="molecule type" value="Genomic_DNA"/>
</dbReference>
<feature type="compositionally biased region" description="Polar residues" evidence="1">
    <location>
        <begin position="275"/>
        <end position="284"/>
    </location>
</feature>
<evidence type="ECO:0000313" key="3">
    <source>
        <dbReference type="EMBL" id="GJT37968.1"/>
    </source>
</evidence>
<feature type="compositionally biased region" description="Polar residues" evidence="1">
    <location>
        <begin position="315"/>
        <end position="329"/>
    </location>
</feature>
<feature type="compositionally biased region" description="Basic residues" evidence="1">
    <location>
        <begin position="129"/>
        <end position="143"/>
    </location>
</feature>
<dbReference type="PANTHER" id="PTHR31973">
    <property type="entry name" value="POLYPROTEIN, PUTATIVE-RELATED"/>
    <property type="match status" value="1"/>
</dbReference>
<keyword evidence="4" id="KW-1185">Reference proteome</keyword>
<accession>A0ABQ5DHB6</accession>
<evidence type="ECO:0000256" key="1">
    <source>
        <dbReference type="SAM" id="MobiDB-lite"/>
    </source>
</evidence>
<evidence type="ECO:0000313" key="4">
    <source>
        <dbReference type="Proteomes" id="UP001151760"/>
    </source>
</evidence>
<name>A0ABQ5DHB6_9ASTR</name>
<feature type="compositionally biased region" description="Basic and acidic residues" evidence="1">
    <location>
        <begin position="208"/>
        <end position="224"/>
    </location>
</feature>
<dbReference type="PANTHER" id="PTHR31973:SF197">
    <property type="entry name" value="SWIM-TYPE DOMAIN-CONTAINING PROTEIN"/>
    <property type="match status" value="1"/>
</dbReference>
<reference evidence="3" key="1">
    <citation type="journal article" date="2022" name="Int. J. Mol. Sci.">
        <title>Draft Genome of Tanacetum Coccineum: Genomic Comparison of Closely Related Tanacetum-Family Plants.</title>
        <authorList>
            <person name="Yamashiro T."/>
            <person name="Shiraishi A."/>
            <person name="Nakayama K."/>
            <person name="Satake H."/>
        </authorList>
    </citation>
    <scope>NUCLEOTIDE SEQUENCE</scope>
</reference>
<dbReference type="Proteomes" id="UP001151760">
    <property type="component" value="Unassembled WGS sequence"/>
</dbReference>
<comment type="caution">
    <text evidence="3">The sequence shown here is derived from an EMBL/GenBank/DDBJ whole genome shotgun (WGS) entry which is preliminary data.</text>
</comment>
<sequence>MDKIKSANPNAHKYLMDKNPKTWSRAFFEVDRGCEAIENGFSECFNSVIVNGRHKPLLTMLEAIKVIVLQRMNKMREISTKWNPRVRSRSEGFIVDEGKRTYSCRMWQLSGLSCVHATKSMYSTVLPPKSRKMSGRPRKKRIRAISEGGSSTRVSKTHKNYRLSQHNKSSCKELVVEQTPKPKGVVGRPRKKQPVDDFEDVDVVQRGPARDEGASRTRRGDIGSRGRGGAAGSRGDASRSICRGAGGSSSASGSRCRGTVGSRRGASGSIDEPEQTQAESQQTQHEPEQTQVEDQVEQTEDQAEMDLTQLEKTQELTQDQVHPQEQPHQVSLRMPSARILQWKLRKQGSSQNTALNLD</sequence>
<dbReference type="InterPro" id="IPR006564">
    <property type="entry name" value="Znf_PMZ"/>
</dbReference>